<feature type="compositionally biased region" description="Polar residues" evidence="1">
    <location>
        <begin position="101"/>
        <end position="131"/>
    </location>
</feature>
<protein>
    <submittedName>
        <fullName evidence="2">Uncharacterized protein</fullName>
    </submittedName>
</protein>
<organism evidence="2 3">
    <name type="scientific">Magallana gigas</name>
    <name type="common">Pacific oyster</name>
    <name type="synonym">Crassostrea gigas</name>
    <dbReference type="NCBI Taxonomy" id="29159"/>
    <lineage>
        <taxon>Eukaryota</taxon>
        <taxon>Metazoa</taxon>
        <taxon>Spiralia</taxon>
        <taxon>Lophotrochozoa</taxon>
        <taxon>Mollusca</taxon>
        <taxon>Bivalvia</taxon>
        <taxon>Autobranchia</taxon>
        <taxon>Pteriomorphia</taxon>
        <taxon>Ostreida</taxon>
        <taxon>Ostreoidea</taxon>
        <taxon>Ostreidae</taxon>
        <taxon>Magallana</taxon>
    </lineage>
</organism>
<evidence type="ECO:0000313" key="2">
    <source>
        <dbReference type="EnsemblMetazoa" id="G27434.6:cds"/>
    </source>
</evidence>
<accession>A0A8W8LGR8</accession>
<name>A0A8W8LGR8_MAGGI</name>
<dbReference type="Proteomes" id="UP000005408">
    <property type="component" value="Unassembled WGS sequence"/>
</dbReference>
<feature type="region of interest" description="Disordered" evidence="1">
    <location>
        <begin position="1"/>
        <end position="149"/>
    </location>
</feature>
<evidence type="ECO:0000256" key="1">
    <source>
        <dbReference type="SAM" id="MobiDB-lite"/>
    </source>
</evidence>
<feature type="compositionally biased region" description="Low complexity" evidence="1">
    <location>
        <begin position="1"/>
        <end position="25"/>
    </location>
</feature>
<feature type="compositionally biased region" description="Polar residues" evidence="1">
    <location>
        <begin position="34"/>
        <end position="63"/>
    </location>
</feature>
<dbReference type="EnsemblMetazoa" id="G27434.6">
    <property type="protein sequence ID" value="G27434.6:cds"/>
    <property type="gene ID" value="G27434"/>
</dbReference>
<reference evidence="2" key="1">
    <citation type="submission" date="2022-08" db="UniProtKB">
        <authorList>
            <consortium name="EnsemblMetazoa"/>
        </authorList>
    </citation>
    <scope>IDENTIFICATION</scope>
    <source>
        <strain evidence="2">05x7-T-G4-1.051#20</strain>
    </source>
</reference>
<proteinExistence type="predicted"/>
<evidence type="ECO:0000313" key="3">
    <source>
        <dbReference type="Proteomes" id="UP000005408"/>
    </source>
</evidence>
<sequence>QQFNPQHNQQMIHQVHQQQVQIRQQFSGGKPVSPQMSANQNPSPQQFMQQVRSPTSLPQTVRSPQPIASPHQQLNPSPRQPQMSPHHVISNQSHPGVHDANQMNSETMLFSGGMSLQNQGADSGLGLSQDNEVAPLTPQDQLSKYVETL</sequence>
<feature type="compositionally biased region" description="Polar residues" evidence="1">
    <location>
        <begin position="70"/>
        <end position="94"/>
    </location>
</feature>
<keyword evidence="3" id="KW-1185">Reference proteome</keyword>
<dbReference type="AlphaFoldDB" id="A0A8W8LGR8"/>